<name>A0A195CI45_9HYME</name>
<evidence type="ECO:0000313" key="1">
    <source>
        <dbReference type="EMBL" id="KYM99748.1"/>
    </source>
</evidence>
<dbReference type="Proteomes" id="UP000078542">
    <property type="component" value="Unassembled WGS sequence"/>
</dbReference>
<protein>
    <submittedName>
        <fullName evidence="1">Uncharacterized protein</fullName>
    </submittedName>
</protein>
<proteinExistence type="predicted"/>
<sequence length="93" mass="10768">MKRANDGQRTSHHPKSSVFFRSEMCDGYTYLPYQWEQPEEQFPRRSVPNLIRFCIGAQETGLERGLIASSWDVKNYAPTDDAVPFADGKQKQR</sequence>
<reference evidence="1 2" key="1">
    <citation type="submission" date="2016-03" db="EMBL/GenBank/DDBJ databases">
        <title>Cyphomyrmex costatus WGS genome.</title>
        <authorList>
            <person name="Nygaard S."/>
            <person name="Hu H."/>
            <person name="Boomsma J."/>
            <person name="Zhang G."/>
        </authorList>
    </citation>
    <scope>NUCLEOTIDE SEQUENCE [LARGE SCALE GENOMIC DNA]</scope>
    <source>
        <strain evidence="1">MS0001</strain>
        <tissue evidence="1">Whole body</tissue>
    </source>
</reference>
<dbReference type="EMBL" id="KQ977791">
    <property type="protein sequence ID" value="KYM99748.1"/>
    <property type="molecule type" value="Genomic_DNA"/>
</dbReference>
<keyword evidence="2" id="KW-1185">Reference proteome</keyword>
<dbReference type="AlphaFoldDB" id="A0A195CI45"/>
<accession>A0A195CI45</accession>
<evidence type="ECO:0000313" key="2">
    <source>
        <dbReference type="Proteomes" id="UP000078542"/>
    </source>
</evidence>
<organism evidence="1 2">
    <name type="scientific">Cyphomyrmex costatus</name>
    <dbReference type="NCBI Taxonomy" id="456900"/>
    <lineage>
        <taxon>Eukaryota</taxon>
        <taxon>Metazoa</taxon>
        <taxon>Ecdysozoa</taxon>
        <taxon>Arthropoda</taxon>
        <taxon>Hexapoda</taxon>
        <taxon>Insecta</taxon>
        <taxon>Pterygota</taxon>
        <taxon>Neoptera</taxon>
        <taxon>Endopterygota</taxon>
        <taxon>Hymenoptera</taxon>
        <taxon>Apocrita</taxon>
        <taxon>Aculeata</taxon>
        <taxon>Formicoidea</taxon>
        <taxon>Formicidae</taxon>
        <taxon>Myrmicinae</taxon>
        <taxon>Cyphomyrmex</taxon>
    </lineage>
</organism>
<gene>
    <name evidence="1" type="ORF">ALC62_09366</name>
</gene>